<evidence type="ECO:0000313" key="3">
    <source>
        <dbReference type="Proteomes" id="UP000092445"/>
    </source>
</evidence>
<sequence>MFSDRCMQHNHHQHQHSSKSVLIAVHCKVIKYDENQNKTKSAKNNETSKLCYPLLSGFRTLLLKRFLVHLVKLLLGHKHKSKFKFAIAFLLTLQYGAAFQTNSKLGEQDEKRRETNPNQSSKPTISRRSLKKGKGNVTVSARLQTAEPDFNCPVLASRPYGPIRLAQCRASGNELFSPLRVIC</sequence>
<accession>A0A1A9ZTY2</accession>
<reference evidence="2" key="2">
    <citation type="submission" date="2020-05" db="UniProtKB">
        <authorList>
            <consortium name="EnsemblMetazoa"/>
        </authorList>
    </citation>
    <scope>IDENTIFICATION</scope>
    <source>
        <strain evidence="2">IAEA</strain>
    </source>
</reference>
<dbReference type="VEuPathDB" id="VectorBase:GPAI024916"/>
<dbReference type="Proteomes" id="UP000092445">
    <property type="component" value="Unassembled WGS sequence"/>
</dbReference>
<feature type="compositionally biased region" description="Polar residues" evidence="1">
    <location>
        <begin position="116"/>
        <end position="127"/>
    </location>
</feature>
<feature type="region of interest" description="Disordered" evidence="1">
    <location>
        <begin position="104"/>
        <end position="136"/>
    </location>
</feature>
<name>A0A1A9ZTY2_GLOPL</name>
<evidence type="ECO:0000313" key="2">
    <source>
        <dbReference type="EnsemblMetazoa" id="GPAI024916-PA"/>
    </source>
</evidence>
<organism evidence="2 3">
    <name type="scientific">Glossina pallidipes</name>
    <name type="common">Tsetse fly</name>
    <dbReference type="NCBI Taxonomy" id="7398"/>
    <lineage>
        <taxon>Eukaryota</taxon>
        <taxon>Metazoa</taxon>
        <taxon>Ecdysozoa</taxon>
        <taxon>Arthropoda</taxon>
        <taxon>Hexapoda</taxon>
        <taxon>Insecta</taxon>
        <taxon>Pterygota</taxon>
        <taxon>Neoptera</taxon>
        <taxon>Endopterygota</taxon>
        <taxon>Diptera</taxon>
        <taxon>Brachycera</taxon>
        <taxon>Muscomorpha</taxon>
        <taxon>Hippoboscoidea</taxon>
        <taxon>Glossinidae</taxon>
        <taxon>Glossina</taxon>
    </lineage>
</organism>
<reference evidence="3" key="1">
    <citation type="submission" date="2014-03" db="EMBL/GenBank/DDBJ databases">
        <authorList>
            <person name="Aksoy S."/>
            <person name="Warren W."/>
            <person name="Wilson R.K."/>
        </authorList>
    </citation>
    <scope>NUCLEOTIDE SEQUENCE [LARGE SCALE GENOMIC DNA]</scope>
    <source>
        <strain evidence="3">IAEA</strain>
    </source>
</reference>
<feature type="compositionally biased region" description="Basic and acidic residues" evidence="1">
    <location>
        <begin position="106"/>
        <end position="115"/>
    </location>
</feature>
<evidence type="ECO:0000256" key="1">
    <source>
        <dbReference type="SAM" id="MobiDB-lite"/>
    </source>
</evidence>
<proteinExistence type="predicted"/>
<dbReference type="AlphaFoldDB" id="A0A1A9ZTY2"/>
<keyword evidence="3" id="KW-1185">Reference proteome</keyword>
<protein>
    <submittedName>
        <fullName evidence="2">Uncharacterized protein</fullName>
    </submittedName>
</protein>
<dbReference type="EnsemblMetazoa" id="GPAI024916-RA">
    <property type="protein sequence ID" value="GPAI024916-PA"/>
    <property type="gene ID" value="GPAI024916"/>
</dbReference>